<evidence type="ECO:0008006" key="4">
    <source>
        <dbReference type="Google" id="ProtNLM"/>
    </source>
</evidence>
<dbReference type="Proteomes" id="UP001633002">
    <property type="component" value="Unassembled WGS sequence"/>
</dbReference>
<organism evidence="2 3">
    <name type="scientific">Riccia sorocarpa</name>
    <dbReference type="NCBI Taxonomy" id="122646"/>
    <lineage>
        <taxon>Eukaryota</taxon>
        <taxon>Viridiplantae</taxon>
        <taxon>Streptophyta</taxon>
        <taxon>Embryophyta</taxon>
        <taxon>Marchantiophyta</taxon>
        <taxon>Marchantiopsida</taxon>
        <taxon>Marchantiidae</taxon>
        <taxon>Marchantiales</taxon>
        <taxon>Ricciaceae</taxon>
        <taxon>Riccia</taxon>
    </lineage>
</organism>
<comment type="caution">
    <text evidence="2">The sequence shown here is derived from an EMBL/GenBank/DDBJ whole genome shotgun (WGS) entry which is preliminary data.</text>
</comment>
<gene>
    <name evidence="2" type="ORF">R1sor_001995</name>
</gene>
<dbReference type="AlphaFoldDB" id="A0ABD3GXI4"/>
<feature type="compositionally biased region" description="Polar residues" evidence="1">
    <location>
        <begin position="19"/>
        <end position="41"/>
    </location>
</feature>
<keyword evidence="3" id="KW-1185">Reference proteome</keyword>
<sequence>MGLLEDFPTLTAPTRPRGNPTTLDKPQGTLTQSVGGLNTITRPVPRDEQPPKPGRAPDPASYAAAAAVGVGQRRRPGDPRMRNSEAWRQARERRERFFRTSTRSEQCINKNRERFERQKEEAEDPYPELKRDVEVTNDYLKTKSFVLYTVDISPSRDAVLDWAEIILHQEMGIRVETWDEAGMSACTTPVCIIYSAAHGDPGTKIEGREADRINSMRESPSFT</sequence>
<feature type="compositionally biased region" description="Low complexity" evidence="1">
    <location>
        <begin position="57"/>
        <end position="71"/>
    </location>
</feature>
<accession>A0ABD3GXI4</accession>
<feature type="region of interest" description="Disordered" evidence="1">
    <location>
        <begin position="1"/>
        <end position="88"/>
    </location>
</feature>
<evidence type="ECO:0000256" key="1">
    <source>
        <dbReference type="SAM" id="MobiDB-lite"/>
    </source>
</evidence>
<feature type="compositionally biased region" description="Basic and acidic residues" evidence="1">
    <location>
        <begin position="203"/>
        <end position="215"/>
    </location>
</feature>
<evidence type="ECO:0000313" key="3">
    <source>
        <dbReference type="Proteomes" id="UP001633002"/>
    </source>
</evidence>
<protein>
    <recommendedName>
        <fullName evidence="4">Phosducin thioredoxin-like domain-containing protein</fullName>
    </recommendedName>
</protein>
<evidence type="ECO:0000313" key="2">
    <source>
        <dbReference type="EMBL" id="KAL3683973.1"/>
    </source>
</evidence>
<name>A0ABD3GXI4_9MARC</name>
<reference evidence="2 3" key="1">
    <citation type="submission" date="2024-09" db="EMBL/GenBank/DDBJ databases">
        <title>Chromosome-scale assembly of Riccia sorocarpa.</title>
        <authorList>
            <person name="Paukszto L."/>
        </authorList>
    </citation>
    <scope>NUCLEOTIDE SEQUENCE [LARGE SCALE GENOMIC DNA]</scope>
    <source>
        <strain evidence="2">LP-2024</strain>
        <tissue evidence="2">Aerial parts of the thallus</tissue>
    </source>
</reference>
<proteinExistence type="predicted"/>
<feature type="region of interest" description="Disordered" evidence="1">
    <location>
        <begin position="203"/>
        <end position="223"/>
    </location>
</feature>
<dbReference type="EMBL" id="JBJQOH010000006">
    <property type="protein sequence ID" value="KAL3683973.1"/>
    <property type="molecule type" value="Genomic_DNA"/>
</dbReference>
<feature type="compositionally biased region" description="Basic and acidic residues" evidence="1">
    <location>
        <begin position="75"/>
        <end position="88"/>
    </location>
</feature>